<proteinExistence type="predicted"/>
<accession>A0AAU8BP53</accession>
<dbReference type="EMBL" id="CP115921">
    <property type="protein sequence ID" value="XCD18489.1"/>
    <property type="molecule type" value="Genomic_DNA"/>
</dbReference>
<gene>
    <name evidence="1" type="ORF">PG915_17090</name>
</gene>
<sequence length="116" mass="13609">MERTIYLNDRPYRICDIGEGECSIVVFYSDRTSDLYERYKRQYSASSRVILVDTSESWDVPVESMTLSELDVLVEDIHLLADIYWLDQFSIVIERATNNIYEKFKSGIPERLKLLG</sequence>
<organism evidence="1">
    <name type="scientific">Vibrio chaetopteri</name>
    <dbReference type="NCBI Taxonomy" id="3016528"/>
    <lineage>
        <taxon>Bacteria</taxon>
        <taxon>Pseudomonadati</taxon>
        <taxon>Pseudomonadota</taxon>
        <taxon>Gammaproteobacteria</taxon>
        <taxon>Vibrionales</taxon>
        <taxon>Vibrionaceae</taxon>
        <taxon>Vibrio</taxon>
    </lineage>
</organism>
<reference evidence="1" key="1">
    <citation type="submission" date="2023-01" db="EMBL/GenBank/DDBJ databases">
        <title>Vibrio sp. CB1-14 genome sequencing.</title>
        <authorList>
            <person name="Otstavnykh N."/>
            <person name="Isaeva M."/>
            <person name="Meleshko D."/>
        </authorList>
    </citation>
    <scope>NUCLEOTIDE SEQUENCE</scope>
    <source>
        <strain evidence="1">CB1-14</strain>
    </source>
</reference>
<protein>
    <submittedName>
        <fullName evidence="1">Uncharacterized protein</fullName>
    </submittedName>
</protein>
<name>A0AAU8BP53_9VIBR</name>
<evidence type="ECO:0000313" key="1">
    <source>
        <dbReference type="EMBL" id="XCD18489.1"/>
    </source>
</evidence>
<dbReference type="RefSeq" id="WP_353499630.1">
    <property type="nucleotide sequence ID" value="NZ_CP115921.1"/>
</dbReference>
<dbReference type="AlphaFoldDB" id="A0AAU8BP53"/>
<dbReference type="KEGG" id="vck:PG915_17090"/>